<gene>
    <name evidence="2" type="ORF">A1O5_07526</name>
</gene>
<evidence type="ECO:0000313" key="3">
    <source>
        <dbReference type="Proteomes" id="UP000019471"/>
    </source>
</evidence>
<dbReference type="AlphaFoldDB" id="W9WWR3"/>
<dbReference type="Pfam" id="PF06985">
    <property type="entry name" value="HET"/>
    <property type="match status" value="1"/>
</dbReference>
<keyword evidence="3" id="KW-1185">Reference proteome</keyword>
<evidence type="ECO:0000259" key="1">
    <source>
        <dbReference type="Pfam" id="PF06985"/>
    </source>
</evidence>
<dbReference type="PANTHER" id="PTHR24148:SF64">
    <property type="entry name" value="HETEROKARYON INCOMPATIBILITY DOMAIN-CONTAINING PROTEIN"/>
    <property type="match status" value="1"/>
</dbReference>
<protein>
    <recommendedName>
        <fullName evidence="1">Heterokaryon incompatibility domain-containing protein</fullName>
    </recommendedName>
</protein>
<dbReference type="EMBL" id="AMGX01000011">
    <property type="protein sequence ID" value="EXJ69490.1"/>
    <property type="molecule type" value="Genomic_DNA"/>
</dbReference>
<evidence type="ECO:0000313" key="2">
    <source>
        <dbReference type="EMBL" id="EXJ69490.1"/>
    </source>
</evidence>
<feature type="domain" description="Heterokaryon incompatibility" evidence="1">
    <location>
        <begin position="98"/>
        <end position="289"/>
    </location>
</feature>
<dbReference type="InterPro" id="IPR010730">
    <property type="entry name" value="HET"/>
</dbReference>
<organism evidence="2 3">
    <name type="scientific">Cladophialophora psammophila CBS 110553</name>
    <dbReference type="NCBI Taxonomy" id="1182543"/>
    <lineage>
        <taxon>Eukaryota</taxon>
        <taxon>Fungi</taxon>
        <taxon>Dikarya</taxon>
        <taxon>Ascomycota</taxon>
        <taxon>Pezizomycotina</taxon>
        <taxon>Eurotiomycetes</taxon>
        <taxon>Chaetothyriomycetidae</taxon>
        <taxon>Chaetothyriales</taxon>
        <taxon>Herpotrichiellaceae</taxon>
        <taxon>Cladophialophora</taxon>
    </lineage>
</organism>
<dbReference type="HOGENOM" id="CLU_004184_7_2_1"/>
<dbReference type="RefSeq" id="XP_007746305.1">
    <property type="nucleotide sequence ID" value="XM_007748115.1"/>
</dbReference>
<dbReference type="Pfam" id="PF26639">
    <property type="entry name" value="Het-6_barrel"/>
    <property type="match status" value="1"/>
</dbReference>
<accession>W9WWR3</accession>
<comment type="caution">
    <text evidence="2">The sequence shown here is derived from an EMBL/GenBank/DDBJ whole genome shotgun (WGS) entry which is preliminary data.</text>
</comment>
<proteinExistence type="predicted"/>
<dbReference type="PANTHER" id="PTHR24148">
    <property type="entry name" value="ANKYRIN REPEAT DOMAIN-CONTAINING PROTEIN 39 HOMOLOG-RELATED"/>
    <property type="match status" value="1"/>
</dbReference>
<dbReference type="GeneID" id="19192232"/>
<dbReference type="InterPro" id="IPR052895">
    <property type="entry name" value="HetReg/Transcr_Mod"/>
</dbReference>
<sequence length="698" mass="78994">MNNEGHGFWRRRRSLTKLPDSMGGSYIPTPVPQQLPREKKDDFASVAGKTYEYTALEPDEIRLMVLHRGPTGPYSHRDQELQCSLETLALNNAQATGYEALSYVWSAGNLYGYTAQLYPEEVGRPNRRALAPHECRIWCQHDKDAKKSGFRAVTSNLIEALSRLRNASEDRILWVDAICINQDNEDAEKAAQVPLMATIYSCASRVLIWLGETLSRPIMDVSLNRPDITDSAFDYITWVNELKPGERNLNYYLDTKPSIFFSQIMPSWGMFQEFLARCVWFQRTWTFQEAVMAEQATVICGGRQACWDALYQACSFQARGMEENSGLVHRGKNVEAMKFVLEIQCLRKRRPSSVNTEKECLTDADPWRLDRLLCTTRSKGVTCLHDKVYAVLSMASGPDLPLPDYNTSPTKVYGDVARYLARNLDGGWTSVLSYVELSHRYIVEELRGLPSWVPDWSFPTDAASVSLYANFRAAGVSVSQCFVLENKDGNQDRPLLSIRGVRLFTVDRVAKASHEDENEPIDMPWAIIENYPLKANESYLEAYSKVVRPDTVDLGDPQEDLFWTQPPPFWENLEKWTARQSGRAGCGYFYSWATLSGPRFYSHLPQMAPKTSLRAGFTPIHNGRRLFLGSSGCLGLAPLATRKGDHVCLLLGGDVLYVIRPALNGRFTFVGECFVYGLMHGEAMESLPEDRVEDFVLE</sequence>
<name>W9WWR3_9EURO</name>
<dbReference type="OrthoDB" id="4161587at2759"/>
<reference evidence="2 3" key="1">
    <citation type="submission" date="2013-03" db="EMBL/GenBank/DDBJ databases">
        <title>The Genome Sequence of Cladophialophora psammophila CBS 110553.</title>
        <authorList>
            <consortium name="The Broad Institute Genomics Platform"/>
            <person name="Cuomo C."/>
            <person name="de Hoog S."/>
            <person name="Gorbushina A."/>
            <person name="Walker B."/>
            <person name="Young S.K."/>
            <person name="Zeng Q."/>
            <person name="Gargeya S."/>
            <person name="Fitzgerald M."/>
            <person name="Haas B."/>
            <person name="Abouelleil A."/>
            <person name="Allen A.W."/>
            <person name="Alvarado L."/>
            <person name="Arachchi H.M."/>
            <person name="Berlin A.M."/>
            <person name="Chapman S.B."/>
            <person name="Gainer-Dewar J."/>
            <person name="Goldberg J."/>
            <person name="Griggs A."/>
            <person name="Gujja S."/>
            <person name="Hansen M."/>
            <person name="Howarth C."/>
            <person name="Imamovic A."/>
            <person name="Ireland A."/>
            <person name="Larimer J."/>
            <person name="McCowan C."/>
            <person name="Murphy C."/>
            <person name="Pearson M."/>
            <person name="Poon T.W."/>
            <person name="Priest M."/>
            <person name="Roberts A."/>
            <person name="Saif S."/>
            <person name="Shea T."/>
            <person name="Sisk P."/>
            <person name="Sykes S."/>
            <person name="Wortman J."/>
            <person name="Nusbaum C."/>
            <person name="Birren B."/>
        </authorList>
    </citation>
    <scope>NUCLEOTIDE SEQUENCE [LARGE SCALE GENOMIC DNA]</scope>
    <source>
        <strain evidence="2 3">CBS 110553</strain>
    </source>
</reference>
<dbReference type="Proteomes" id="UP000019471">
    <property type="component" value="Unassembled WGS sequence"/>
</dbReference>